<feature type="compositionally biased region" description="Low complexity" evidence="1">
    <location>
        <begin position="226"/>
        <end position="248"/>
    </location>
</feature>
<accession>A0AA39Z874</accession>
<feature type="compositionally biased region" description="Low complexity" evidence="1">
    <location>
        <begin position="62"/>
        <end position="76"/>
    </location>
</feature>
<gene>
    <name evidence="2" type="ORF">QBC41DRAFT_231593</name>
</gene>
<name>A0AA39Z874_9PEZI</name>
<feature type="compositionally biased region" description="Pro residues" evidence="1">
    <location>
        <begin position="249"/>
        <end position="262"/>
    </location>
</feature>
<reference evidence="2" key="1">
    <citation type="submission" date="2023-06" db="EMBL/GenBank/DDBJ databases">
        <title>Genome-scale phylogeny and comparative genomics of the fungal order Sordariales.</title>
        <authorList>
            <consortium name="Lawrence Berkeley National Laboratory"/>
            <person name="Hensen N."/>
            <person name="Bonometti L."/>
            <person name="Westerberg I."/>
            <person name="Brannstrom I.O."/>
            <person name="Guillou S."/>
            <person name="Cros-Aarteil S."/>
            <person name="Calhoun S."/>
            <person name="Haridas S."/>
            <person name="Kuo A."/>
            <person name="Mondo S."/>
            <person name="Pangilinan J."/>
            <person name="Riley R."/>
            <person name="Labutti K."/>
            <person name="Andreopoulos B."/>
            <person name="Lipzen A."/>
            <person name="Chen C."/>
            <person name="Yanf M."/>
            <person name="Daum C."/>
            <person name="Ng V."/>
            <person name="Clum A."/>
            <person name="Steindorff A."/>
            <person name="Ohm R."/>
            <person name="Martin F."/>
            <person name="Silar P."/>
            <person name="Natvig D."/>
            <person name="Lalanne C."/>
            <person name="Gautier V."/>
            <person name="Ament-Velasquez S.L."/>
            <person name="Kruys A."/>
            <person name="Hutchinson M.I."/>
            <person name="Powell A.J."/>
            <person name="Barry K."/>
            <person name="Miller A.N."/>
            <person name="Grigoriev I.V."/>
            <person name="Debuchy R."/>
            <person name="Gladieux P."/>
            <person name="Thoren M.H."/>
            <person name="Johannesson H."/>
        </authorList>
    </citation>
    <scope>NUCLEOTIDE SEQUENCE</scope>
    <source>
        <strain evidence="2">CBS 307.81</strain>
    </source>
</reference>
<comment type="caution">
    <text evidence="2">The sequence shown here is derived from an EMBL/GenBank/DDBJ whole genome shotgun (WGS) entry which is preliminary data.</text>
</comment>
<protein>
    <submittedName>
        <fullName evidence="2">Uncharacterized protein</fullName>
    </submittedName>
</protein>
<evidence type="ECO:0000256" key="1">
    <source>
        <dbReference type="SAM" id="MobiDB-lite"/>
    </source>
</evidence>
<feature type="compositionally biased region" description="Low complexity" evidence="1">
    <location>
        <begin position="459"/>
        <end position="472"/>
    </location>
</feature>
<dbReference type="AlphaFoldDB" id="A0AA39Z874"/>
<evidence type="ECO:0000313" key="3">
    <source>
        <dbReference type="Proteomes" id="UP001174997"/>
    </source>
</evidence>
<feature type="compositionally biased region" description="Polar residues" evidence="1">
    <location>
        <begin position="105"/>
        <end position="141"/>
    </location>
</feature>
<feature type="compositionally biased region" description="Pro residues" evidence="1">
    <location>
        <begin position="46"/>
        <end position="56"/>
    </location>
</feature>
<dbReference type="EMBL" id="JAULSY010000097">
    <property type="protein sequence ID" value="KAK0666013.1"/>
    <property type="molecule type" value="Genomic_DNA"/>
</dbReference>
<keyword evidence="3" id="KW-1185">Reference proteome</keyword>
<dbReference type="Proteomes" id="UP001174997">
    <property type="component" value="Unassembled WGS sequence"/>
</dbReference>
<evidence type="ECO:0000313" key="2">
    <source>
        <dbReference type="EMBL" id="KAK0666013.1"/>
    </source>
</evidence>
<feature type="compositionally biased region" description="Pro residues" evidence="1">
    <location>
        <begin position="1"/>
        <end position="15"/>
    </location>
</feature>
<sequence length="620" mass="65919">MAAVAQPPPDSPLPRLPAKSPGLPPPVSVPRRRPVASPTTVTSPSGPAPTSIPSPTLPERIPSPAGSYLSLLSAYSNHTSDSTPRTSTNSANEVVPIVPSKDSHSVSSPTIGSETHIQSPTLPSLPSDQHAQTQKASTITPQVFKEDLEELPPPPPLKDAQRLARPQTPTSLQISSPVQPPASTHTAASPLADGSSPQDQLWKRRSLKAEKKVDVPELNLASSHGSTAASNQQTSQPSSQPHSSQAQNQPPPTTSHRAPPPQNFAGGLPGRNIRPVHPSEQAVLPQIEVNMGQEVSHVKDKLRRKGSDSPPSAKASSSPSSSLPVVSPLSAQRLPTPEYGANDIKSPVMDMAVSPISPAITPELPNEQRPPPPPIPRSALGPPEHALRHARSSPNLAPKASNGGLNARLPNGLPSSPVPSRDRFANPPHSARFRADSASGFGGPNRRDPAGGHLPELQPPFQRQPQSRPQSPGWGKPVSEDGSVITLRAAPPPIRPEFWDYPLREHDPNAPDETDNPGAALFPRNWFTPAPADEILDARPLEEKHFRCITNHKIMTAGRQRNNPIGCRTCGHKDRNGECYVCSGCWLNVCSGCVGLLRRSKGDLGEVVRVVGKKGDEVEG</sequence>
<proteinExistence type="predicted"/>
<feature type="region of interest" description="Disordered" evidence="1">
    <location>
        <begin position="1"/>
        <end position="480"/>
    </location>
</feature>
<feature type="compositionally biased region" description="Polar residues" evidence="1">
    <location>
        <begin position="167"/>
        <end position="187"/>
    </location>
</feature>
<feature type="compositionally biased region" description="Low complexity" evidence="1">
    <location>
        <begin position="308"/>
        <end position="330"/>
    </location>
</feature>
<feature type="compositionally biased region" description="Polar residues" evidence="1">
    <location>
        <begin position="77"/>
        <end position="92"/>
    </location>
</feature>
<organism evidence="2 3">
    <name type="scientific">Cercophora samala</name>
    <dbReference type="NCBI Taxonomy" id="330535"/>
    <lineage>
        <taxon>Eukaryota</taxon>
        <taxon>Fungi</taxon>
        <taxon>Dikarya</taxon>
        <taxon>Ascomycota</taxon>
        <taxon>Pezizomycotina</taxon>
        <taxon>Sordariomycetes</taxon>
        <taxon>Sordariomycetidae</taxon>
        <taxon>Sordariales</taxon>
        <taxon>Lasiosphaeriaceae</taxon>
        <taxon>Cercophora</taxon>
    </lineage>
</organism>